<dbReference type="InterPro" id="IPR015422">
    <property type="entry name" value="PyrdxlP-dep_Trfase_small"/>
</dbReference>
<dbReference type="InterPro" id="IPR015421">
    <property type="entry name" value="PyrdxlP-dep_Trfase_major"/>
</dbReference>
<dbReference type="GO" id="GO:0019752">
    <property type="term" value="P:carboxylic acid metabolic process"/>
    <property type="evidence" value="ECO:0007669"/>
    <property type="project" value="InterPro"/>
</dbReference>
<evidence type="ECO:0000256" key="5">
    <source>
        <dbReference type="ARBA" id="ARBA00023239"/>
    </source>
</evidence>
<dbReference type="PANTHER" id="PTHR11999">
    <property type="entry name" value="GROUP II PYRIDOXAL-5-PHOSPHATE DECARBOXYLASE"/>
    <property type="match status" value="1"/>
</dbReference>
<dbReference type="InterPro" id="IPR015424">
    <property type="entry name" value="PyrdxlP-dep_Trfase"/>
</dbReference>
<evidence type="ECO:0000313" key="6">
    <source>
        <dbReference type="EMBL" id="CAB4330451.1"/>
    </source>
</evidence>
<comment type="similarity">
    <text evidence="2">Belongs to the group II decarboxylase family.</text>
</comment>
<dbReference type="InterPro" id="IPR010977">
    <property type="entry name" value="Aromatic_deC"/>
</dbReference>
<dbReference type="SUPFAM" id="SSF53383">
    <property type="entry name" value="PLP-dependent transferases"/>
    <property type="match status" value="1"/>
</dbReference>
<accession>A0A6J6PGZ0</accession>
<proteinExistence type="inferred from homology"/>
<keyword evidence="4" id="KW-0663">Pyridoxal phosphate</keyword>
<dbReference type="Gene3D" id="3.90.1150.10">
    <property type="entry name" value="Aspartate Aminotransferase, domain 1"/>
    <property type="match status" value="1"/>
</dbReference>
<dbReference type="EMBL" id="CAESAD010000001">
    <property type="protein sequence ID" value="CAB4330451.1"/>
    <property type="molecule type" value="Genomic_DNA"/>
</dbReference>
<dbReference type="GO" id="GO:0030170">
    <property type="term" value="F:pyridoxal phosphate binding"/>
    <property type="evidence" value="ECO:0007669"/>
    <property type="project" value="InterPro"/>
</dbReference>
<keyword evidence="3" id="KW-0210">Decarboxylase</keyword>
<dbReference type="EMBL" id="CAESAI010000027">
    <property type="protein sequence ID" value="CAB4341806.1"/>
    <property type="molecule type" value="Genomic_DNA"/>
</dbReference>
<dbReference type="EMBL" id="CAFBPK010000007">
    <property type="protein sequence ID" value="CAB5015814.1"/>
    <property type="molecule type" value="Genomic_DNA"/>
</dbReference>
<evidence type="ECO:0000256" key="1">
    <source>
        <dbReference type="ARBA" id="ARBA00001933"/>
    </source>
</evidence>
<comment type="cofactor">
    <cofactor evidence="1">
        <name>pyridoxal 5'-phosphate</name>
        <dbReference type="ChEBI" id="CHEBI:597326"/>
    </cofactor>
</comment>
<dbReference type="EMBL" id="CAFBQG010000063">
    <property type="protein sequence ID" value="CAB5048351.1"/>
    <property type="molecule type" value="Genomic_DNA"/>
</dbReference>
<gene>
    <name evidence="8" type="ORF">UFOPK2648_00197</name>
    <name evidence="9" type="ORF">UFOPK3037_00375</name>
    <name evidence="10" type="ORF">UFOPK3278_00345</name>
    <name evidence="7" type="ORF">UFOPK3406_01065</name>
    <name evidence="6" type="ORF">UFOPK3925_00123</name>
    <name evidence="11" type="ORF">UFOPK4097_00606</name>
    <name evidence="12" type="ORF">UFOPK4301_00647</name>
</gene>
<dbReference type="PANTHER" id="PTHR11999:SF70">
    <property type="entry name" value="MIP05841P"/>
    <property type="match status" value="1"/>
</dbReference>
<protein>
    <submittedName>
        <fullName evidence="8">Unannotated protein</fullName>
    </submittedName>
</protein>
<evidence type="ECO:0000313" key="12">
    <source>
        <dbReference type="EMBL" id="CAB5048351.1"/>
    </source>
</evidence>
<evidence type="ECO:0000313" key="11">
    <source>
        <dbReference type="EMBL" id="CAB5015814.1"/>
    </source>
</evidence>
<dbReference type="GO" id="GO:0006520">
    <property type="term" value="P:amino acid metabolic process"/>
    <property type="evidence" value="ECO:0007669"/>
    <property type="project" value="InterPro"/>
</dbReference>
<organism evidence="8">
    <name type="scientific">freshwater metagenome</name>
    <dbReference type="NCBI Taxonomy" id="449393"/>
    <lineage>
        <taxon>unclassified sequences</taxon>
        <taxon>metagenomes</taxon>
        <taxon>ecological metagenomes</taxon>
    </lineage>
</organism>
<dbReference type="EMBL" id="CAEZYC010000005">
    <property type="protein sequence ID" value="CAB4698751.1"/>
    <property type="molecule type" value="Genomic_DNA"/>
</dbReference>
<evidence type="ECO:0000313" key="7">
    <source>
        <dbReference type="EMBL" id="CAB4341806.1"/>
    </source>
</evidence>
<dbReference type="Pfam" id="PF00282">
    <property type="entry name" value="Pyridoxal_deC"/>
    <property type="match status" value="1"/>
</dbReference>
<keyword evidence="5" id="KW-0456">Lyase</keyword>
<name>A0A6J6PGZ0_9ZZZZ</name>
<dbReference type="EMBL" id="CAFBIX010000006">
    <property type="protein sequence ID" value="CAB4846521.1"/>
    <property type="molecule type" value="Genomic_DNA"/>
</dbReference>
<sequence>MSDSNSAVTRMHKYNPELTDLVFDYMRDRLAMPEVPLDFPGDKQVLAAALAGLIKPEGNPAADVLKLYDKVVSRAVVSGDSPRFMAFIPTAPTKAALLFDMIVSCASIQGISWLEAAGSITAENQVLRWMADVAGLPQSAGGTFVSGGSAANLAALTVARETGRENRGLKNRAPVRIALSKQAHSSIGNSLAILDVEPLIVETAGFAMTVNDLTIALAKCDPNEPPVVGVVVTAGTTNAGILDDLSGIGKFARENKLWFHVDAAYGGAGLLAPSTKSLFVGIELADSITMDPHKWWFAPFDVAAILYREPRLAAAVHTQDASYLDVLHEDDDVINPTDLAYHLTRRARGLPLWFSVAVNGTKAYSDAVEASVQLTREVAELIRTHPELELVIEPSLSVVLWRKIGWEAKDYRDLQDRLITNQTAFVTPTSWQGETVGRFAFVHPGTTIEMVKEVFAAL</sequence>
<dbReference type="EMBL" id="CAFAAO010000003">
    <property type="protein sequence ID" value="CAB4797146.1"/>
    <property type="molecule type" value="Genomic_DNA"/>
</dbReference>
<dbReference type="AlphaFoldDB" id="A0A6J6PGZ0"/>
<dbReference type="Gene3D" id="3.40.640.10">
    <property type="entry name" value="Type I PLP-dependent aspartate aminotransferase-like (Major domain)"/>
    <property type="match status" value="1"/>
</dbReference>
<evidence type="ECO:0000256" key="2">
    <source>
        <dbReference type="ARBA" id="ARBA00009533"/>
    </source>
</evidence>
<evidence type="ECO:0000313" key="10">
    <source>
        <dbReference type="EMBL" id="CAB4846521.1"/>
    </source>
</evidence>
<evidence type="ECO:0000256" key="4">
    <source>
        <dbReference type="ARBA" id="ARBA00022898"/>
    </source>
</evidence>
<reference evidence="8" key="1">
    <citation type="submission" date="2020-05" db="EMBL/GenBank/DDBJ databases">
        <authorList>
            <person name="Chiriac C."/>
            <person name="Salcher M."/>
            <person name="Ghai R."/>
            <person name="Kavagutti S V."/>
        </authorList>
    </citation>
    <scope>NUCLEOTIDE SEQUENCE</scope>
</reference>
<evidence type="ECO:0000313" key="9">
    <source>
        <dbReference type="EMBL" id="CAB4797146.1"/>
    </source>
</evidence>
<dbReference type="InterPro" id="IPR002129">
    <property type="entry name" value="PyrdxlP-dep_de-COase"/>
</dbReference>
<evidence type="ECO:0000256" key="3">
    <source>
        <dbReference type="ARBA" id="ARBA00022793"/>
    </source>
</evidence>
<evidence type="ECO:0000313" key="8">
    <source>
        <dbReference type="EMBL" id="CAB4698751.1"/>
    </source>
</evidence>
<dbReference type="PRINTS" id="PR00800">
    <property type="entry name" value="YHDCRBOXLASE"/>
</dbReference>
<dbReference type="GO" id="GO:0016831">
    <property type="term" value="F:carboxy-lyase activity"/>
    <property type="evidence" value="ECO:0007669"/>
    <property type="project" value="UniProtKB-KW"/>
</dbReference>